<evidence type="ECO:0000259" key="2">
    <source>
        <dbReference type="PROSITE" id="PS50405"/>
    </source>
</evidence>
<dbReference type="InterPro" id="IPR036249">
    <property type="entry name" value="Thioredoxin-like_sf"/>
</dbReference>
<dbReference type="SFLD" id="SFLDS00019">
    <property type="entry name" value="Glutathione_Transferase_(cytos"/>
    <property type="match status" value="1"/>
</dbReference>
<dbReference type="SFLD" id="SFLDG01205">
    <property type="entry name" value="AMPS.1"/>
    <property type="match status" value="1"/>
</dbReference>
<dbReference type="SUPFAM" id="SSF52833">
    <property type="entry name" value="Thioredoxin-like"/>
    <property type="match status" value="1"/>
</dbReference>
<dbReference type="SUPFAM" id="SSF47616">
    <property type="entry name" value="GST C-terminal domain-like"/>
    <property type="match status" value="1"/>
</dbReference>
<dbReference type="Gene3D" id="1.20.1050.10">
    <property type="match status" value="1"/>
</dbReference>
<dbReference type="Proteomes" id="UP000198287">
    <property type="component" value="Unassembled WGS sequence"/>
</dbReference>
<organism evidence="3 4">
    <name type="scientific">Folsomia candida</name>
    <name type="common">Springtail</name>
    <dbReference type="NCBI Taxonomy" id="158441"/>
    <lineage>
        <taxon>Eukaryota</taxon>
        <taxon>Metazoa</taxon>
        <taxon>Ecdysozoa</taxon>
        <taxon>Arthropoda</taxon>
        <taxon>Hexapoda</taxon>
        <taxon>Collembola</taxon>
        <taxon>Entomobryomorpha</taxon>
        <taxon>Isotomoidea</taxon>
        <taxon>Isotomidae</taxon>
        <taxon>Proisotominae</taxon>
        <taxon>Folsomia</taxon>
    </lineage>
</organism>
<dbReference type="STRING" id="158441.A0A226F2V1"/>
<proteinExistence type="predicted"/>
<dbReference type="InterPro" id="IPR050213">
    <property type="entry name" value="GST_superfamily"/>
</dbReference>
<dbReference type="InterPro" id="IPR004045">
    <property type="entry name" value="Glutathione_S-Trfase_N"/>
</dbReference>
<dbReference type="InterPro" id="IPR040079">
    <property type="entry name" value="Glutathione_S-Trfase"/>
</dbReference>
<comment type="caution">
    <text evidence="3">The sequence shown here is derived from an EMBL/GenBank/DDBJ whole genome shotgun (WGS) entry which is preliminary data.</text>
</comment>
<dbReference type="OrthoDB" id="414243at2759"/>
<evidence type="ECO:0000259" key="1">
    <source>
        <dbReference type="PROSITE" id="PS50404"/>
    </source>
</evidence>
<dbReference type="InterPro" id="IPR036282">
    <property type="entry name" value="Glutathione-S-Trfase_C_sf"/>
</dbReference>
<gene>
    <name evidence="3" type="ORF">Fcan01_01597</name>
</gene>
<dbReference type="GO" id="GO:0006749">
    <property type="term" value="P:glutathione metabolic process"/>
    <property type="evidence" value="ECO:0007669"/>
    <property type="project" value="TreeGrafter"/>
</dbReference>
<name>A0A226F2V1_FOLCA</name>
<dbReference type="CDD" id="cd03039">
    <property type="entry name" value="GST_N_Sigma_like"/>
    <property type="match status" value="1"/>
</dbReference>
<dbReference type="PANTHER" id="PTHR11571">
    <property type="entry name" value="GLUTATHIONE S-TRANSFERASE"/>
    <property type="match status" value="1"/>
</dbReference>
<dbReference type="InterPro" id="IPR010987">
    <property type="entry name" value="Glutathione-S-Trfase_C-like"/>
</dbReference>
<dbReference type="PROSITE" id="PS50405">
    <property type="entry name" value="GST_CTER"/>
    <property type="match status" value="1"/>
</dbReference>
<dbReference type="CDD" id="cd03192">
    <property type="entry name" value="GST_C_Sigma_like"/>
    <property type="match status" value="1"/>
</dbReference>
<dbReference type="OMA" id="QWCATRT"/>
<feature type="domain" description="GST C-terminal" evidence="2">
    <location>
        <begin position="83"/>
        <end position="227"/>
    </location>
</feature>
<dbReference type="AlphaFoldDB" id="A0A226F2V1"/>
<evidence type="ECO:0000313" key="3">
    <source>
        <dbReference type="EMBL" id="OXA63491.1"/>
    </source>
</evidence>
<feature type="domain" description="GST N-terminal" evidence="1">
    <location>
        <begin position="2"/>
        <end position="81"/>
    </location>
</feature>
<dbReference type="SFLD" id="SFLDG00363">
    <property type="entry name" value="AMPS_(cytGST):_Alpha-__Mu-__Pi"/>
    <property type="match status" value="1"/>
</dbReference>
<evidence type="ECO:0000313" key="4">
    <source>
        <dbReference type="Proteomes" id="UP000198287"/>
    </source>
</evidence>
<sequence>MTKYKLIYFDIRGLAEPIRWMFAIAGKNFVDERIPLQHWPVEKIRFTEHVGQLPILHIDTIQLTQVHACMRYVARRYGFNGTTEIEEARADEATELIYDLRLCCVAYKDSFVSATPDIIRHTVFHDFYKETSIVKKARMRKHLVEDYFPKYFTRFADLLEEAGGEWIAGKSLTYADLALANFLDVAESMVNPDILSDYPTLKRLKNDVFAIPQIQKFLESTVHKTSMVGG</sequence>
<dbReference type="Gene3D" id="3.40.30.10">
    <property type="entry name" value="Glutaredoxin"/>
    <property type="match status" value="1"/>
</dbReference>
<dbReference type="Pfam" id="PF14497">
    <property type="entry name" value="GST_C_3"/>
    <property type="match status" value="1"/>
</dbReference>
<keyword evidence="3" id="KW-0808">Transferase</keyword>
<keyword evidence="4" id="KW-1185">Reference proteome</keyword>
<dbReference type="GO" id="GO:0004364">
    <property type="term" value="F:glutathione transferase activity"/>
    <property type="evidence" value="ECO:0007669"/>
    <property type="project" value="TreeGrafter"/>
</dbReference>
<dbReference type="EMBL" id="LNIX01000001">
    <property type="protein sequence ID" value="OXA63491.1"/>
    <property type="molecule type" value="Genomic_DNA"/>
</dbReference>
<dbReference type="InterPro" id="IPR004046">
    <property type="entry name" value="GST_C"/>
</dbReference>
<protein>
    <submittedName>
        <fullName evidence="3">Putative glutathione S-transferase 5</fullName>
    </submittedName>
</protein>
<dbReference type="PROSITE" id="PS50404">
    <property type="entry name" value="GST_NTER"/>
    <property type="match status" value="1"/>
</dbReference>
<reference evidence="3 4" key="1">
    <citation type="submission" date="2015-12" db="EMBL/GenBank/DDBJ databases">
        <title>The genome of Folsomia candida.</title>
        <authorList>
            <person name="Faddeeva A."/>
            <person name="Derks M.F."/>
            <person name="Anvar Y."/>
            <person name="Smit S."/>
            <person name="Van Straalen N."/>
            <person name="Roelofs D."/>
        </authorList>
    </citation>
    <scope>NUCLEOTIDE SEQUENCE [LARGE SCALE GENOMIC DNA]</scope>
    <source>
        <strain evidence="3 4">VU population</strain>
        <tissue evidence="3">Whole body</tissue>
    </source>
</reference>
<accession>A0A226F2V1</accession>